<name>A0A5J6GD02_STRKN</name>
<organism evidence="1 2">
    <name type="scientific">Streptomyces kanamyceticus</name>
    <dbReference type="NCBI Taxonomy" id="1967"/>
    <lineage>
        <taxon>Bacteria</taxon>
        <taxon>Bacillati</taxon>
        <taxon>Actinomycetota</taxon>
        <taxon>Actinomycetes</taxon>
        <taxon>Kitasatosporales</taxon>
        <taxon>Streptomycetaceae</taxon>
        <taxon>Streptomyces</taxon>
    </lineage>
</organism>
<protein>
    <submittedName>
        <fullName evidence="1">Uncharacterized protein</fullName>
    </submittedName>
</protein>
<evidence type="ECO:0000313" key="1">
    <source>
        <dbReference type="EMBL" id="QEU93770.1"/>
    </source>
</evidence>
<reference evidence="1 2" key="1">
    <citation type="submission" date="2017-09" db="EMBL/GenBank/DDBJ databases">
        <authorList>
            <person name="Lee N."/>
            <person name="Cho B.-K."/>
        </authorList>
    </citation>
    <scope>NUCLEOTIDE SEQUENCE [LARGE SCALE GENOMIC DNA]</scope>
    <source>
        <strain evidence="1 2">ATCC 12853</strain>
    </source>
</reference>
<keyword evidence="2" id="KW-1185">Reference proteome</keyword>
<dbReference type="AlphaFoldDB" id="A0A5J6GD02"/>
<evidence type="ECO:0000313" key="2">
    <source>
        <dbReference type="Proteomes" id="UP000325529"/>
    </source>
</evidence>
<accession>A0A5J6GD02</accession>
<sequence length="140" mass="15504">MDRYFWHLSPSQARGLACVVCGVDLGKQMRHVPVGRDPATDREVYACAEPCAVRIAEESERLAREMRESAGQADDSGLGADGEFGRLLRDLRILVGAEALLATVDDLATLRFLLQMAAVQSEQAMIRSRKLLARMTLRED</sequence>
<gene>
    <name evidence="1" type="ORF">CP970_25265</name>
</gene>
<proteinExistence type="predicted"/>
<dbReference type="EMBL" id="CP023699">
    <property type="protein sequence ID" value="QEU93770.1"/>
    <property type="molecule type" value="Genomic_DNA"/>
</dbReference>
<dbReference type="OrthoDB" id="3695744at2"/>
<dbReference type="Proteomes" id="UP000325529">
    <property type="component" value="Chromosome"/>
</dbReference>
<dbReference type="RefSeq" id="WP_055545114.1">
    <property type="nucleotide sequence ID" value="NZ_CP023699.1"/>
</dbReference>
<dbReference type="KEGG" id="ska:CP970_25265"/>